<keyword evidence="3" id="KW-1185">Reference proteome</keyword>
<reference evidence="3" key="1">
    <citation type="journal article" date="2019" name="Int. J. Syst. Evol. Microbiol.">
        <title>The Global Catalogue of Microorganisms (GCM) 10K type strain sequencing project: providing services to taxonomists for standard genome sequencing and annotation.</title>
        <authorList>
            <consortium name="The Broad Institute Genomics Platform"/>
            <consortium name="The Broad Institute Genome Sequencing Center for Infectious Disease"/>
            <person name="Wu L."/>
            <person name="Ma J."/>
        </authorList>
    </citation>
    <scope>NUCLEOTIDE SEQUENCE [LARGE SCALE GENOMIC DNA]</scope>
    <source>
        <strain evidence="3">CGMCC 1.10363</strain>
    </source>
</reference>
<evidence type="ECO:0000313" key="3">
    <source>
        <dbReference type="Proteomes" id="UP001595900"/>
    </source>
</evidence>
<evidence type="ECO:0000313" key="2">
    <source>
        <dbReference type="EMBL" id="MFC4243947.1"/>
    </source>
</evidence>
<dbReference type="InterPro" id="IPR029068">
    <property type="entry name" value="Glyas_Bleomycin-R_OHBP_Dase"/>
</dbReference>
<name>A0ABV8Q7F9_9MICO</name>
<dbReference type="InterPro" id="IPR051332">
    <property type="entry name" value="Fosfomycin_Res_Enzymes"/>
</dbReference>
<dbReference type="SUPFAM" id="SSF54593">
    <property type="entry name" value="Glyoxalase/Bleomycin resistance protein/Dihydroxybiphenyl dioxygenase"/>
    <property type="match status" value="1"/>
</dbReference>
<dbReference type="InterPro" id="IPR037523">
    <property type="entry name" value="VOC_core"/>
</dbReference>
<protein>
    <submittedName>
        <fullName evidence="2">VOC family protein</fullName>
    </submittedName>
</protein>
<dbReference type="PANTHER" id="PTHR36113:SF6">
    <property type="entry name" value="FOSFOMYCIN RESISTANCE PROTEIN FOSX"/>
    <property type="match status" value="1"/>
</dbReference>
<dbReference type="Proteomes" id="UP001595900">
    <property type="component" value="Unassembled WGS sequence"/>
</dbReference>
<dbReference type="PANTHER" id="PTHR36113">
    <property type="entry name" value="LYASE, PUTATIVE-RELATED-RELATED"/>
    <property type="match status" value="1"/>
</dbReference>
<proteinExistence type="predicted"/>
<dbReference type="EMBL" id="JBHSCN010000005">
    <property type="protein sequence ID" value="MFC4243947.1"/>
    <property type="molecule type" value="Genomic_DNA"/>
</dbReference>
<gene>
    <name evidence="2" type="ORF">ACFOYW_11220</name>
</gene>
<dbReference type="Pfam" id="PF13669">
    <property type="entry name" value="Glyoxalase_4"/>
    <property type="match status" value="1"/>
</dbReference>
<dbReference type="Gene3D" id="3.10.180.10">
    <property type="entry name" value="2,3-Dihydroxybiphenyl 1,2-Dioxygenase, domain 1"/>
    <property type="match status" value="1"/>
</dbReference>
<feature type="domain" description="VOC" evidence="1">
    <location>
        <begin position="6"/>
        <end position="129"/>
    </location>
</feature>
<comment type="caution">
    <text evidence="2">The sequence shown here is derived from an EMBL/GenBank/DDBJ whole genome shotgun (WGS) entry which is preliminary data.</text>
</comment>
<accession>A0ABV8Q7F9</accession>
<organism evidence="2 3">
    <name type="scientific">Gryllotalpicola reticulitermitis</name>
    <dbReference type="NCBI Taxonomy" id="1184153"/>
    <lineage>
        <taxon>Bacteria</taxon>
        <taxon>Bacillati</taxon>
        <taxon>Actinomycetota</taxon>
        <taxon>Actinomycetes</taxon>
        <taxon>Micrococcales</taxon>
        <taxon>Microbacteriaceae</taxon>
        <taxon>Gryllotalpicola</taxon>
    </lineage>
</organism>
<dbReference type="RefSeq" id="WP_390229019.1">
    <property type="nucleotide sequence ID" value="NZ_JBHSCN010000005.1"/>
</dbReference>
<dbReference type="PROSITE" id="PS51819">
    <property type="entry name" value="VOC"/>
    <property type="match status" value="1"/>
</dbReference>
<evidence type="ECO:0000259" key="1">
    <source>
        <dbReference type="PROSITE" id="PS51819"/>
    </source>
</evidence>
<sequence>MSERGTLHHIELRVRDLDGASAGWGWLLGQLGYEPYQEWGDGRSWRLGATYLVIERAPMAGEHDRRMPGLSHLAFHAGTRRQVDELWEASPAHGWSHLYADRHPWAGGTEHYAAYLENAERFKVELVAAESLD</sequence>